<organism evidence="18 19">
    <name type="scientific">Pyrenophora seminiperda CCB06</name>
    <dbReference type="NCBI Taxonomy" id="1302712"/>
    <lineage>
        <taxon>Eukaryota</taxon>
        <taxon>Fungi</taxon>
        <taxon>Dikarya</taxon>
        <taxon>Ascomycota</taxon>
        <taxon>Pezizomycotina</taxon>
        <taxon>Dothideomycetes</taxon>
        <taxon>Pleosporomycetidae</taxon>
        <taxon>Pleosporales</taxon>
        <taxon>Pleosporineae</taxon>
        <taxon>Pleosporaceae</taxon>
        <taxon>Pyrenophora</taxon>
    </lineage>
</organism>
<dbReference type="Proteomes" id="UP000265663">
    <property type="component" value="Unassembled WGS sequence"/>
</dbReference>
<dbReference type="InterPro" id="IPR020904">
    <property type="entry name" value="Sc_DH/Rdtase_CS"/>
</dbReference>
<keyword evidence="8" id="KW-0560">Oxidoreductase</keyword>
<dbReference type="GO" id="GO:0016020">
    <property type="term" value="C:membrane"/>
    <property type="evidence" value="ECO:0007669"/>
    <property type="project" value="UniProtKB-SubCell"/>
</dbReference>
<dbReference type="SUPFAM" id="SSF51735">
    <property type="entry name" value="NAD(P)-binding Rossmann-fold domains"/>
    <property type="match status" value="1"/>
</dbReference>
<keyword evidence="6" id="KW-0689">Ribosomal protein</keyword>
<evidence type="ECO:0000256" key="10">
    <source>
        <dbReference type="ARBA" id="ARBA00023136"/>
    </source>
</evidence>
<gene>
    <name evidence="18" type="ORF">GMOD_00003587</name>
</gene>
<keyword evidence="10 16" id="KW-0472">Membrane</keyword>
<keyword evidence="9" id="KW-0443">Lipid metabolism</keyword>
<dbReference type="CDD" id="cd13156">
    <property type="entry name" value="KOW_RPL6"/>
    <property type="match status" value="1"/>
</dbReference>
<dbReference type="FunFam" id="2.30.30.30:FF:000014">
    <property type="entry name" value="60S ribosomal protein L6"/>
    <property type="match status" value="1"/>
</dbReference>
<evidence type="ECO:0000256" key="7">
    <source>
        <dbReference type="ARBA" id="ARBA00022989"/>
    </source>
</evidence>
<keyword evidence="5" id="KW-0521">NADP</keyword>
<feature type="transmembrane region" description="Helical" evidence="16">
    <location>
        <begin position="43"/>
        <end position="65"/>
    </location>
</feature>
<dbReference type="SMART" id="SM00822">
    <property type="entry name" value="PKS_KR"/>
    <property type="match status" value="1"/>
</dbReference>
<dbReference type="InterPro" id="IPR002347">
    <property type="entry name" value="SDR_fam"/>
</dbReference>
<evidence type="ECO:0000313" key="19">
    <source>
        <dbReference type="Proteomes" id="UP000265663"/>
    </source>
</evidence>
<dbReference type="InterPro" id="IPR041997">
    <property type="entry name" value="Ribosomal_eL6_KOW"/>
</dbReference>
<dbReference type="Pfam" id="PF01159">
    <property type="entry name" value="Ribosomal_L6e"/>
    <property type="match status" value="1"/>
</dbReference>
<dbReference type="SUPFAM" id="SSF50104">
    <property type="entry name" value="Translation proteins SH3-like domain"/>
    <property type="match status" value="1"/>
</dbReference>
<accession>A0A3M7MJ26</accession>
<dbReference type="InterPro" id="IPR014722">
    <property type="entry name" value="Rib_uL2_dom2"/>
</dbReference>
<evidence type="ECO:0000256" key="12">
    <source>
        <dbReference type="ARBA" id="ARBA00059620"/>
    </source>
</evidence>
<dbReference type="GO" id="GO:0052650">
    <property type="term" value="F:all-trans-retinol dehydrogenase (NADP+) activity"/>
    <property type="evidence" value="ECO:0007669"/>
    <property type="project" value="UniProtKB-ARBA"/>
</dbReference>
<comment type="function">
    <text evidence="12">Catalyzes the reduction of all-trans-retinal to all-trans-retinol in the presence of NADPH.</text>
</comment>
<sequence>MVNHASYVDLSAMSPPIKEVSVQLPKSFDRPDEPWHRYLNIDVLWYVLGYTIFHPFVSWVIVLCLRAQYTPYGNPEMRIAMAWAMFMTANGLFGLISDRIAWGAHREVDLEDEVIVVTGGAEGLGALLAETYGMRSANIAVLDTKKVDDEVSENTGVLYYQCDVSDAKQVEAAAAKICKDLGTPTILINNAGIMHTKSILDSTAEEVERTFRVNTLAHFNTLRTFVPYMLEEGRGTIVTVSSVLGHLGAANLSAYTASKAALLALHQSLRAELAQNPKAKEIKTILVQPGQMGTKMFAGLKTPSNFFAPVVTPAEIGKDIIRLIERGESGEVSLPLYSKYIQILGVLPVGVQYLVRKWSGMDKAMATMSPAQQATNERSVTILSWQLQLRSSVLVKDASKYYPAEEEAIMKKARKTAHPTKYRESLTPGTVLILLSGRFRGKRVVLLRQLEQGVLLITGPFKSNGVPLRRVNHRYVIATSTLVDIAGLDEEVVSRVSKDEYWAREKKEGKGEDEFFKDGETPTKKETDPQRIEDQKKVDKALMANIKRTPDLESYLGASFSLRSNERPHEMVF</sequence>
<keyword evidence="4 16" id="KW-0812">Transmembrane</keyword>
<reference evidence="18 19" key="1">
    <citation type="journal article" date="2014" name="PLoS ONE">
        <title>De novo Genome Assembly of the Fungal Plant Pathogen Pyrenophora semeniperda.</title>
        <authorList>
            <person name="Soliai M.M."/>
            <person name="Meyer S.E."/>
            <person name="Udall J.A."/>
            <person name="Elzinga D.E."/>
            <person name="Hermansen R.A."/>
            <person name="Bodily P.M."/>
            <person name="Hart A.A."/>
            <person name="Coleman C.E."/>
        </authorList>
    </citation>
    <scope>NUCLEOTIDE SEQUENCE [LARGE SCALE GENOMIC DNA]</scope>
    <source>
        <strain evidence="18 19">CCB06</strain>
        <tissue evidence="18">Mycelium</tissue>
    </source>
</reference>
<evidence type="ECO:0000256" key="5">
    <source>
        <dbReference type="ARBA" id="ARBA00022857"/>
    </source>
</evidence>
<dbReference type="InterPro" id="IPR036291">
    <property type="entry name" value="NAD(P)-bd_dom_sf"/>
</dbReference>
<evidence type="ECO:0000256" key="15">
    <source>
        <dbReference type="SAM" id="MobiDB-lite"/>
    </source>
</evidence>
<protein>
    <recommendedName>
        <fullName evidence="13">Short-chain dehydrogenase/reductase 3</fullName>
    </recommendedName>
    <alternativeName>
        <fullName evidence="14">Retinal short-chain dehydrogenase/reductase 1</fullName>
    </alternativeName>
</protein>
<feature type="region of interest" description="Disordered" evidence="15">
    <location>
        <begin position="512"/>
        <end position="537"/>
    </location>
</feature>
<name>A0A3M7MJ26_9PLEO</name>
<evidence type="ECO:0000256" key="9">
    <source>
        <dbReference type="ARBA" id="ARBA00023098"/>
    </source>
</evidence>
<dbReference type="PANTHER" id="PTHR24322:SF736">
    <property type="entry name" value="RETINOL DEHYDROGENASE 10"/>
    <property type="match status" value="1"/>
</dbReference>
<comment type="subcellular location">
    <subcellularLocation>
        <location evidence="1">Membrane</location>
        <topology evidence="1">Multi-pass membrane protein</topology>
    </subcellularLocation>
</comment>
<dbReference type="InterPro" id="IPR057326">
    <property type="entry name" value="KR_dom"/>
</dbReference>
<dbReference type="EMBL" id="KE747844">
    <property type="protein sequence ID" value="RMZ74536.1"/>
    <property type="molecule type" value="Genomic_DNA"/>
</dbReference>
<keyword evidence="7 16" id="KW-1133">Transmembrane helix</keyword>
<comment type="similarity">
    <text evidence="2">Belongs to the short-chain dehydrogenases/reductases (SDR) family.</text>
</comment>
<dbReference type="GO" id="GO:0003735">
    <property type="term" value="F:structural constituent of ribosome"/>
    <property type="evidence" value="ECO:0007669"/>
    <property type="project" value="InterPro"/>
</dbReference>
<evidence type="ECO:0000256" key="4">
    <source>
        <dbReference type="ARBA" id="ARBA00022692"/>
    </source>
</evidence>
<feature type="transmembrane region" description="Helical" evidence="16">
    <location>
        <begin position="77"/>
        <end position="96"/>
    </location>
</feature>
<evidence type="ECO:0000256" key="6">
    <source>
        <dbReference type="ARBA" id="ARBA00022980"/>
    </source>
</evidence>
<evidence type="ECO:0000256" key="8">
    <source>
        <dbReference type="ARBA" id="ARBA00023002"/>
    </source>
</evidence>
<dbReference type="AlphaFoldDB" id="A0A3M7MJ26"/>
<dbReference type="CDD" id="cd05339">
    <property type="entry name" value="17beta-HSDXI-like_SDR_c"/>
    <property type="match status" value="1"/>
</dbReference>
<evidence type="ECO:0000259" key="17">
    <source>
        <dbReference type="SMART" id="SM00822"/>
    </source>
</evidence>
<evidence type="ECO:0000256" key="3">
    <source>
        <dbReference type="ARBA" id="ARBA00010592"/>
    </source>
</evidence>
<dbReference type="Gene3D" id="3.40.50.720">
    <property type="entry name" value="NAD(P)-binding Rossmann-like Domain"/>
    <property type="match status" value="1"/>
</dbReference>
<evidence type="ECO:0000256" key="2">
    <source>
        <dbReference type="ARBA" id="ARBA00006484"/>
    </source>
</evidence>
<comment type="similarity">
    <text evidence="3">Belongs to the eukaryotic ribosomal protein eL6 family.</text>
</comment>
<proteinExistence type="inferred from homology"/>
<evidence type="ECO:0000256" key="14">
    <source>
        <dbReference type="ARBA" id="ARBA00082544"/>
    </source>
</evidence>
<evidence type="ECO:0000256" key="1">
    <source>
        <dbReference type="ARBA" id="ARBA00004141"/>
    </source>
</evidence>
<dbReference type="InterPro" id="IPR008991">
    <property type="entry name" value="Translation_prot_SH3-like_sf"/>
</dbReference>
<dbReference type="PANTHER" id="PTHR24322">
    <property type="entry name" value="PKSB"/>
    <property type="match status" value="1"/>
</dbReference>
<dbReference type="PRINTS" id="PR00081">
    <property type="entry name" value="GDHRDH"/>
</dbReference>
<dbReference type="FunFam" id="3.40.50.720:FF:000131">
    <property type="entry name" value="Short-chain dehydrogenase/reductase 3"/>
    <property type="match status" value="1"/>
</dbReference>
<evidence type="ECO:0000256" key="16">
    <source>
        <dbReference type="SAM" id="Phobius"/>
    </source>
</evidence>
<evidence type="ECO:0000256" key="11">
    <source>
        <dbReference type="ARBA" id="ARBA00023274"/>
    </source>
</evidence>
<dbReference type="InterPro" id="IPR000915">
    <property type="entry name" value="60S_ribosomal_eL6"/>
</dbReference>
<dbReference type="PRINTS" id="PR00080">
    <property type="entry name" value="SDRFAMILY"/>
</dbReference>
<keyword evidence="19" id="KW-1185">Reference proteome</keyword>
<keyword evidence="11" id="KW-0687">Ribonucleoprotein</keyword>
<dbReference type="GO" id="GO:1990904">
    <property type="term" value="C:ribonucleoprotein complex"/>
    <property type="evidence" value="ECO:0007669"/>
    <property type="project" value="UniProtKB-KW"/>
</dbReference>
<dbReference type="OrthoDB" id="5840532at2759"/>
<feature type="domain" description="Ketoreductase" evidence="17">
    <location>
        <begin position="113"/>
        <end position="288"/>
    </location>
</feature>
<dbReference type="PROSITE" id="PS00061">
    <property type="entry name" value="ADH_SHORT"/>
    <property type="match status" value="1"/>
</dbReference>
<evidence type="ECO:0000256" key="13">
    <source>
        <dbReference type="ARBA" id="ARBA00068717"/>
    </source>
</evidence>
<evidence type="ECO:0000313" key="18">
    <source>
        <dbReference type="EMBL" id="RMZ74536.1"/>
    </source>
</evidence>
<dbReference type="GO" id="GO:0006412">
    <property type="term" value="P:translation"/>
    <property type="evidence" value="ECO:0007669"/>
    <property type="project" value="InterPro"/>
</dbReference>
<dbReference type="Pfam" id="PF00106">
    <property type="entry name" value="adh_short"/>
    <property type="match status" value="1"/>
</dbReference>
<dbReference type="Gene3D" id="2.30.30.30">
    <property type="match status" value="1"/>
</dbReference>
<dbReference type="GO" id="GO:0005840">
    <property type="term" value="C:ribosome"/>
    <property type="evidence" value="ECO:0007669"/>
    <property type="project" value="UniProtKB-KW"/>
</dbReference>